<keyword evidence="2" id="KW-1185">Reference proteome</keyword>
<dbReference type="InterPro" id="IPR006764">
    <property type="entry name" value="SAM_dep_MeTrfase_SAV2177_type"/>
</dbReference>
<dbReference type="Gene3D" id="3.40.50.150">
    <property type="entry name" value="Vaccinia Virus protein VP39"/>
    <property type="match status" value="1"/>
</dbReference>
<dbReference type="Pfam" id="PF04672">
    <property type="entry name" value="Methyltransf_19"/>
    <property type="match status" value="1"/>
</dbReference>
<name>A0ABW4TE58_9ACTN</name>
<dbReference type="SUPFAM" id="SSF53335">
    <property type="entry name" value="S-adenosyl-L-methionine-dependent methyltransferases"/>
    <property type="match status" value="1"/>
</dbReference>
<gene>
    <name evidence="1" type="ORF">ACFSKW_50165</name>
</gene>
<protein>
    <submittedName>
        <fullName evidence="1">SAM-dependent methyltransferase</fullName>
        <ecNumber evidence="1">2.1.1.-</ecNumber>
    </submittedName>
</protein>
<dbReference type="GO" id="GO:0008168">
    <property type="term" value="F:methyltransferase activity"/>
    <property type="evidence" value="ECO:0007669"/>
    <property type="project" value="UniProtKB-KW"/>
</dbReference>
<organism evidence="1 2">
    <name type="scientific">Nonomuraea mangrovi</name>
    <dbReference type="NCBI Taxonomy" id="2316207"/>
    <lineage>
        <taxon>Bacteria</taxon>
        <taxon>Bacillati</taxon>
        <taxon>Actinomycetota</taxon>
        <taxon>Actinomycetes</taxon>
        <taxon>Streptosporangiales</taxon>
        <taxon>Streptosporangiaceae</taxon>
        <taxon>Nonomuraea</taxon>
    </lineage>
</organism>
<accession>A0ABW4TE58</accession>
<keyword evidence="1" id="KW-0808">Transferase</keyword>
<dbReference type="EMBL" id="JBHUFV010000094">
    <property type="protein sequence ID" value="MFD1939652.1"/>
    <property type="molecule type" value="Genomic_DNA"/>
</dbReference>
<dbReference type="EC" id="2.1.1.-" evidence="1"/>
<comment type="caution">
    <text evidence="1">The sequence shown here is derived from an EMBL/GenBank/DDBJ whole genome shotgun (WGS) entry which is preliminary data.</text>
</comment>
<evidence type="ECO:0000313" key="1">
    <source>
        <dbReference type="EMBL" id="MFD1939652.1"/>
    </source>
</evidence>
<dbReference type="Proteomes" id="UP001597368">
    <property type="component" value="Unassembled WGS sequence"/>
</dbReference>
<keyword evidence="1" id="KW-0489">Methyltransferase</keyword>
<sequence length="270" mass="28954">MREKRAASIGIDSWTPNGARICDYLLGGRENCPTDRAAANRRLQSNPAARKTAQANRAFLGRVVSHLASEVGIGQFLDIGSGLPTRRSVHEVAQEINPDARIAYVDQDAAAIRHSQAILARDGVRNVIAFQGDLRKPGRILDSPRIAGFLDLRQPVAVLMLAVLHFISDEEDAHGVVHHLGGGLAPGSHIAISHTVDESPPEVGAAVRHGFQFVGAALTPRPRAEIDRFFEGFELLEPGVVDVCDWRPDPLIDDSTLGGRIIVGGVGACP</sequence>
<dbReference type="RefSeq" id="WP_379582125.1">
    <property type="nucleotide sequence ID" value="NZ_JBHUFV010000094.1"/>
</dbReference>
<dbReference type="PIRSF" id="PIRSF017393">
    <property type="entry name" value="MTase_SAV2177"/>
    <property type="match status" value="1"/>
</dbReference>
<dbReference type="GO" id="GO:0032259">
    <property type="term" value="P:methylation"/>
    <property type="evidence" value="ECO:0007669"/>
    <property type="project" value="UniProtKB-KW"/>
</dbReference>
<evidence type="ECO:0000313" key="2">
    <source>
        <dbReference type="Proteomes" id="UP001597368"/>
    </source>
</evidence>
<reference evidence="2" key="1">
    <citation type="journal article" date="2019" name="Int. J. Syst. Evol. Microbiol.">
        <title>The Global Catalogue of Microorganisms (GCM) 10K type strain sequencing project: providing services to taxonomists for standard genome sequencing and annotation.</title>
        <authorList>
            <consortium name="The Broad Institute Genomics Platform"/>
            <consortium name="The Broad Institute Genome Sequencing Center for Infectious Disease"/>
            <person name="Wu L."/>
            <person name="Ma J."/>
        </authorList>
    </citation>
    <scope>NUCLEOTIDE SEQUENCE [LARGE SCALE GENOMIC DNA]</scope>
    <source>
        <strain evidence="2">ICMP 6774ER</strain>
    </source>
</reference>
<dbReference type="InterPro" id="IPR029063">
    <property type="entry name" value="SAM-dependent_MTases_sf"/>
</dbReference>
<proteinExistence type="predicted"/>